<keyword evidence="5 8" id="KW-0378">Hydrolase</keyword>
<organism evidence="9 10">
    <name type="scientific">Aerophobetes bacterium</name>
    <dbReference type="NCBI Taxonomy" id="2030807"/>
    <lineage>
        <taxon>Bacteria</taxon>
        <taxon>Candidatus Aerophobota</taxon>
    </lineage>
</organism>
<protein>
    <recommendedName>
        <fullName evidence="8">Inositol-1-monophosphatase</fullName>
        <ecNumber evidence="8">3.1.3.25</ecNumber>
    </recommendedName>
</protein>
<dbReference type="GO" id="GO:0007165">
    <property type="term" value="P:signal transduction"/>
    <property type="evidence" value="ECO:0007669"/>
    <property type="project" value="TreeGrafter"/>
</dbReference>
<dbReference type="GO" id="GO:0046854">
    <property type="term" value="P:phosphatidylinositol phosphate biosynthetic process"/>
    <property type="evidence" value="ECO:0007669"/>
    <property type="project" value="InterPro"/>
</dbReference>
<comment type="cofactor">
    <cofactor evidence="2 7 8">
        <name>Mg(2+)</name>
        <dbReference type="ChEBI" id="CHEBI:18420"/>
    </cofactor>
</comment>
<evidence type="ECO:0000256" key="6">
    <source>
        <dbReference type="ARBA" id="ARBA00022842"/>
    </source>
</evidence>
<comment type="similarity">
    <text evidence="3 8">Belongs to the inositol monophosphatase superfamily.</text>
</comment>
<dbReference type="GO" id="GO:0006020">
    <property type="term" value="P:inositol metabolic process"/>
    <property type="evidence" value="ECO:0007669"/>
    <property type="project" value="TreeGrafter"/>
</dbReference>
<dbReference type="Gene3D" id="3.30.540.10">
    <property type="entry name" value="Fructose-1,6-Bisphosphatase, subunit A, domain 1"/>
    <property type="match status" value="1"/>
</dbReference>
<evidence type="ECO:0000256" key="5">
    <source>
        <dbReference type="ARBA" id="ARBA00022801"/>
    </source>
</evidence>
<feature type="binding site" evidence="7">
    <location>
        <position position="81"/>
    </location>
    <ligand>
        <name>Mg(2+)</name>
        <dbReference type="ChEBI" id="CHEBI:18420"/>
        <label>1</label>
        <note>catalytic</note>
    </ligand>
</feature>
<evidence type="ECO:0000256" key="7">
    <source>
        <dbReference type="PIRSR" id="PIRSR600760-2"/>
    </source>
</evidence>
<dbReference type="InterPro" id="IPR033942">
    <property type="entry name" value="IMPase"/>
</dbReference>
<evidence type="ECO:0000256" key="2">
    <source>
        <dbReference type="ARBA" id="ARBA00001946"/>
    </source>
</evidence>
<comment type="caution">
    <text evidence="9">The sequence shown here is derived from an EMBL/GenBank/DDBJ whole genome shotgun (WGS) entry which is preliminary data.</text>
</comment>
<dbReference type="InterPro" id="IPR000760">
    <property type="entry name" value="Inositol_monophosphatase-like"/>
</dbReference>
<evidence type="ECO:0000313" key="10">
    <source>
        <dbReference type="Proteomes" id="UP000279422"/>
    </source>
</evidence>
<dbReference type="SUPFAM" id="SSF56655">
    <property type="entry name" value="Carbohydrate phosphatase"/>
    <property type="match status" value="1"/>
</dbReference>
<feature type="binding site" evidence="7">
    <location>
        <position position="206"/>
    </location>
    <ligand>
        <name>Mg(2+)</name>
        <dbReference type="ChEBI" id="CHEBI:18420"/>
        <label>1</label>
        <note>catalytic</note>
    </ligand>
</feature>
<gene>
    <name evidence="9" type="ORF">DRJ00_07525</name>
</gene>
<evidence type="ECO:0000256" key="8">
    <source>
        <dbReference type="RuleBase" id="RU364068"/>
    </source>
</evidence>
<dbReference type="AlphaFoldDB" id="A0A497E219"/>
<dbReference type="Pfam" id="PF00459">
    <property type="entry name" value="Inositol_P"/>
    <property type="match status" value="1"/>
</dbReference>
<sequence>MIETAIRAAKEAGKILLDNFGKIKKISSKQDAALTSLVTNVDLKAEEKIAQIISQAYPDHDILSEEKVRTAKSSRYRWIIDPLDGTHNYIRQIPLFGVCIALSCQGEVIMGVVNLPYFNQMFTAEKGKGAYLNGEKIAVSKRSLNEVTMIYDSSIRFDKKNMFDHLGRLVDKIFNVRMFGSSSQNLSLLARGCVDLCIEYSDKPWDFAAGALIVEEAGGKVTDFDGNRWTTDTKRYVASNGRIHQEVLRILKSL</sequence>
<dbReference type="PANTHER" id="PTHR20854:SF4">
    <property type="entry name" value="INOSITOL-1-MONOPHOSPHATASE-RELATED"/>
    <property type="match status" value="1"/>
</dbReference>
<feature type="binding site" evidence="7">
    <location>
        <position position="84"/>
    </location>
    <ligand>
        <name>Mg(2+)</name>
        <dbReference type="ChEBI" id="CHEBI:18420"/>
        <label>1</label>
        <note>catalytic</note>
    </ligand>
</feature>
<accession>A0A497E219</accession>
<dbReference type="FunFam" id="3.30.540.10:FF:000003">
    <property type="entry name" value="Inositol-1-monophosphatase"/>
    <property type="match status" value="1"/>
</dbReference>
<dbReference type="PROSITE" id="PS00629">
    <property type="entry name" value="IMP_1"/>
    <property type="match status" value="1"/>
</dbReference>
<keyword evidence="4 7" id="KW-0479">Metal-binding</keyword>
<evidence type="ECO:0000256" key="3">
    <source>
        <dbReference type="ARBA" id="ARBA00009759"/>
    </source>
</evidence>
<dbReference type="EC" id="3.1.3.25" evidence="8"/>
<dbReference type="Gene3D" id="3.40.190.80">
    <property type="match status" value="1"/>
</dbReference>
<comment type="catalytic activity">
    <reaction evidence="1 8">
        <text>a myo-inositol phosphate + H2O = myo-inositol + phosphate</text>
        <dbReference type="Rhea" id="RHEA:24056"/>
        <dbReference type="ChEBI" id="CHEBI:15377"/>
        <dbReference type="ChEBI" id="CHEBI:17268"/>
        <dbReference type="ChEBI" id="CHEBI:43474"/>
        <dbReference type="ChEBI" id="CHEBI:84139"/>
        <dbReference type="EC" id="3.1.3.25"/>
    </reaction>
</comment>
<feature type="binding site" evidence="7">
    <location>
        <position position="83"/>
    </location>
    <ligand>
        <name>Mg(2+)</name>
        <dbReference type="ChEBI" id="CHEBI:18420"/>
        <label>1</label>
        <note>catalytic</note>
    </ligand>
</feature>
<dbReference type="PRINTS" id="PR00377">
    <property type="entry name" value="IMPHPHTASES"/>
</dbReference>
<feature type="binding site" evidence="7">
    <location>
        <position position="65"/>
    </location>
    <ligand>
        <name>Mg(2+)</name>
        <dbReference type="ChEBI" id="CHEBI:18420"/>
        <label>1</label>
        <note>catalytic</note>
    </ligand>
</feature>
<dbReference type="PROSITE" id="PS00630">
    <property type="entry name" value="IMP_2"/>
    <property type="match status" value="1"/>
</dbReference>
<evidence type="ECO:0000313" key="9">
    <source>
        <dbReference type="EMBL" id="RLE07768.1"/>
    </source>
</evidence>
<name>A0A497E219_UNCAE</name>
<evidence type="ECO:0000256" key="1">
    <source>
        <dbReference type="ARBA" id="ARBA00001033"/>
    </source>
</evidence>
<dbReference type="EMBL" id="QMPZ01000141">
    <property type="protein sequence ID" value="RLE07768.1"/>
    <property type="molecule type" value="Genomic_DNA"/>
</dbReference>
<dbReference type="GO" id="GO:0046872">
    <property type="term" value="F:metal ion binding"/>
    <property type="evidence" value="ECO:0007669"/>
    <property type="project" value="UniProtKB-KW"/>
</dbReference>
<proteinExistence type="inferred from homology"/>
<reference evidence="9 10" key="1">
    <citation type="submission" date="2018-06" db="EMBL/GenBank/DDBJ databases">
        <title>Extensive metabolic versatility and redundancy in microbially diverse, dynamic hydrothermal sediments.</title>
        <authorList>
            <person name="Dombrowski N."/>
            <person name="Teske A."/>
            <person name="Baker B.J."/>
        </authorList>
    </citation>
    <scope>NUCLEOTIDE SEQUENCE [LARGE SCALE GENOMIC DNA]</scope>
    <source>
        <strain evidence="9">B47_G16</strain>
    </source>
</reference>
<dbReference type="PANTHER" id="PTHR20854">
    <property type="entry name" value="INOSITOL MONOPHOSPHATASE"/>
    <property type="match status" value="1"/>
</dbReference>
<dbReference type="CDD" id="cd01639">
    <property type="entry name" value="IMPase"/>
    <property type="match status" value="1"/>
</dbReference>
<keyword evidence="6 7" id="KW-0460">Magnesium</keyword>
<dbReference type="InterPro" id="IPR020583">
    <property type="entry name" value="Inositol_monoP_metal-BS"/>
</dbReference>
<dbReference type="InterPro" id="IPR020550">
    <property type="entry name" value="Inositol_monophosphatase_CS"/>
</dbReference>
<dbReference type="Proteomes" id="UP000279422">
    <property type="component" value="Unassembled WGS sequence"/>
</dbReference>
<evidence type="ECO:0000256" key="4">
    <source>
        <dbReference type="ARBA" id="ARBA00022723"/>
    </source>
</evidence>
<dbReference type="GO" id="GO:0008934">
    <property type="term" value="F:inositol monophosphate 1-phosphatase activity"/>
    <property type="evidence" value="ECO:0007669"/>
    <property type="project" value="InterPro"/>
</dbReference>